<dbReference type="InterPro" id="IPR000531">
    <property type="entry name" value="Beta-barrel_TonB"/>
</dbReference>
<feature type="domain" description="TonB-dependent receptor-like beta-barrel" evidence="11">
    <location>
        <begin position="210"/>
        <end position="651"/>
    </location>
</feature>
<feature type="chain" id="PRO_5032396189" evidence="10">
    <location>
        <begin position="24"/>
        <end position="686"/>
    </location>
</feature>
<evidence type="ECO:0000256" key="10">
    <source>
        <dbReference type="SAM" id="SignalP"/>
    </source>
</evidence>
<dbReference type="Gene3D" id="2.170.130.10">
    <property type="entry name" value="TonB-dependent receptor, plug domain"/>
    <property type="match status" value="1"/>
</dbReference>
<keyword evidence="3 8" id="KW-1134">Transmembrane beta strand</keyword>
<comment type="caution">
    <text evidence="13">The sequence shown here is derived from an EMBL/GenBank/DDBJ whole genome shotgun (WGS) entry which is preliminary data.</text>
</comment>
<comment type="similarity">
    <text evidence="8 9">Belongs to the TonB-dependent receptor family.</text>
</comment>
<feature type="signal peptide" evidence="10">
    <location>
        <begin position="1"/>
        <end position="23"/>
    </location>
</feature>
<evidence type="ECO:0000256" key="3">
    <source>
        <dbReference type="ARBA" id="ARBA00022452"/>
    </source>
</evidence>
<evidence type="ECO:0000256" key="8">
    <source>
        <dbReference type="PROSITE-ProRule" id="PRU01360"/>
    </source>
</evidence>
<dbReference type="RefSeq" id="WP_169226275.1">
    <property type="nucleotide sequence ID" value="NZ_JABBGC010000002.1"/>
</dbReference>
<evidence type="ECO:0000256" key="9">
    <source>
        <dbReference type="RuleBase" id="RU003357"/>
    </source>
</evidence>
<proteinExistence type="inferred from homology"/>
<accession>A0A848GNJ6</accession>
<evidence type="ECO:0000259" key="12">
    <source>
        <dbReference type="Pfam" id="PF07715"/>
    </source>
</evidence>
<evidence type="ECO:0000313" key="13">
    <source>
        <dbReference type="EMBL" id="NML39171.1"/>
    </source>
</evidence>
<evidence type="ECO:0000256" key="5">
    <source>
        <dbReference type="ARBA" id="ARBA00023077"/>
    </source>
</evidence>
<evidence type="ECO:0000256" key="1">
    <source>
        <dbReference type="ARBA" id="ARBA00004571"/>
    </source>
</evidence>
<dbReference type="Pfam" id="PF07715">
    <property type="entry name" value="Plug"/>
    <property type="match status" value="1"/>
</dbReference>
<dbReference type="CDD" id="cd01347">
    <property type="entry name" value="ligand_gated_channel"/>
    <property type="match status" value="1"/>
</dbReference>
<keyword evidence="14" id="KW-1185">Reference proteome</keyword>
<protein>
    <submittedName>
        <fullName evidence="13">TonB-dependent receptor</fullName>
    </submittedName>
</protein>
<evidence type="ECO:0000256" key="7">
    <source>
        <dbReference type="ARBA" id="ARBA00023237"/>
    </source>
</evidence>
<keyword evidence="13" id="KW-0675">Receptor</keyword>
<organism evidence="13 14">
    <name type="scientific">Chitinophaga fulva</name>
    <dbReference type="NCBI Taxonomy" id="2728842"/>
    <lineage>
        <taxon>Bacteria</taxon>
        <taxon>Pseudomonadati</taxon>
        <taxon>Bacteroidota</taxon>
        <taxon>Chitinophagia</taxon>
        <taxon>Chitinophagales</taxon>
        <taxon>Chitinophagaceae</taxon>
        <taxon>Chitinophaga</taxon>
    </lineage>
</organism>
<gene>
    <name evidence="13" type="ORF">HHL17_18370</name>
</gene>
<keyword evidence="6 8" id="KW-0472">Membrane</keyword>
<dbReference type="InterPro" id="IPR012910">
    <property type="entry name" value="Plug_dom"/>
</dbReference>
<dbReference type="InterPro" id="IPR039426">
    <property type="entry name" value="TonB-dep_rcpt-like"/>
</dbReference>
<dbReference type="SUPFAM" id="SSF56935">
    <property type="entry name" value="Porins"/>
    <property type="match status" value="1"/>
</dbReference>
<comment type="subcellular location">
    <subcellularLocation>
        <location evidence="1 8">Cell outer membrane</location>
        <topology evidence="1 8">Multi-pass membrane protein</topology>
    </subcellularLocation>
</comment>
<dbReference type="EMBL" id="JABBGC010000002">
    <property type="protein sequence ID" value="NML39171.1"/>
    <property type="molecule type" value="Genomic_DNA"/>
</dbReference>
<feature type="domain" description="TonB-dependent receptor plug" evidence="12">
    <location>
        <begin position="57"/>
        <end position="167"/>
    </location>
</feature>
<dbReference type="GO" id="GO:0009279">
    <property type="term" value="C:cell outer membrane"/>
    <property type="evidence" value="ECO:0007669"/>
    <property type="project" value="UniProtKB-SubCell"/>
</dbReference>
<keyword evidence="4 8" id="KW-0812">Transmembrane</keyword>
<dbReference type="PANTHER" id="PTHR30442">
    <property type="entry name" value="IRON III DICITRATE TRANSPORT PROTEIN FECA"/>
    <property type="match status" value="1"/>
</dbReference>
<evidence type="ECO:0000256" key="4">
    <source>
        <dbReference type="ARBA" id="ARBA00022692"/>
    </source>
</evidence>
<dbReference type="Proteomes" id="UP000583266">
    <property type="component" value="Unassembled WGS sequence"/>
</dbReference>
<dbReference type="AlphaFoldDB" id="A0A848GNJ6"/>
<evidence type="ECO:0000313" key="14">
    <source>
        <dbReference type="Proteomes" id="UP000583266"/>
    </source>
</evidence>
<dbReference type="Pfam" id="PF00593">
    <property type="entry name" value="TonB_dep_Rec_b-barrel"/>
    <property type="match status" value="1"/>
</dbReference>
<keyword evidence="2 8" id="KW-0813">Transport</keyword>
<dbReference type="Gene3D" id="2.40.170.20">
    <property type="entry name" value="TonB-dependent receptor, beta-barrel domain"/>
    <property type="match status" value="1"/>
</dbReference>
<evidence type="ECO:0000259" key="11">
    <source>
        <dbReference type="Pfam" id="PF00593"/>
    </source>
</evidence>
<evidence type="ECO:0000256" key="2">
    <source>
        <dbReference type="ARBA" id="ARBA00022448"/>
    </source>
</evidence>
<dbReference type="PANTHER" id="PTHR30442:SF0">
    <property type="entry name" value="FE(3+) DICITRATE TRANSPORT PROTEIN FECA"/>
    <property type="match status" value="1"/>
</dbReference>
<keyword evidence="5 9" id="KW-0798">TonB box</keyword>
<dbReference type="InterPro" id="IPR037066">
    <property type="entry name" value="Plug_dom_sf"/>
</dbReference>
<keyword evidence="10" id="KW-0732">Signal</keyword>
<dbReference type="InterPro" id="IPR036942">
    <property type="entry name" value="Beta-barrel_TonB_sf"/>
</dbReference>
<dbReference type="GO" id="GO:0033214">
    <property type="term" value="P:siderophore-iron import into cell"/>
    <property type="evidence" value="ECO:0007669"/>
    <property type="project" value="TreeGrafter"/>
</dbReference>
<keyword evidence="7 8" id="KW-0998">Cell outer membrane</keyword>
<reference evidence="13 14" key="1">
    <citation type="submission" date="2020-04" db="EMBL/GenBank/DDBJ databases">
        <title>Chitinophaga sp. G-6-1-13 sp. nov., isolated from soil.</title>
        <authorList>
            <person name="Dahal R.H."/>
            <person name="Chaudhary D.K."/>
        </authorList>
    </citation>
    <scope>NUCLEOTIDE SEQUENCE [LARGE SCALE GENOMIC DNA]</scope>
    <source>
        <strain evidence="13 14">G-6-1-13</strain>
    </source>
</reference>
<sequence>MKKTRAASIFSLSLLVTALNASAQNEPKGNRKDNRDSLWSISLEDVTVTSNGLNSKIKNLSSTVNIVNSKQIKDLGIQSVGDAIRLIPGANYQDEDGRGLKPGIGLRGLDPSRNGYVVVLVDGKIPLGQSYGQLGAYYMLPIASIERIEVIKGASPVLYGAGSIGGVINLITKKGYGKPNVEGSVEAGSYGYLNASASAFGDNGKFNYYINYNRRQGDGFRSTRSAFGTNDVTFRIGTKLDNKDEFTFSGNVYTEDAETPGGLSEQQYKDNYKQSVNPFDQFYANRYSASAVYKKSIDSLNTISLSVFANYFKRNWWYDTNRDKKSILGDLRDIFTGGTVLEYNRNNKLFNLKNSLIVGVKYLGDQTNSIKVLGADPLQHVGKTTYSVTIPTNVFEGYIQDEIHFSDKFSFTPGLRYTAINYGQNNYMTAQKLSTKTDVLIYSFGFLYKPIERFRVYSTVSKGYNPPVLYAALDPGTVANGNNLGAETSTNYEVGIRTTPVNWMDISMSGYVLDFDHKLIEESGRFTNAGKALHQGLELELNVFPLKGLRVYVTGALQKATFNEGPNKGNLLPYAPKQLFTAGMQYERSIGIGTMGVNIYNTFTGRQYNDALNTEQPSPDGSNGAIPSYNLLNLAVNYKWSHWGVSATVNNMLNEKYFTHRYDFWGGKFPGAPTTVNIGLNYRLHP</sequence>
<dbReference type="PROSITE" id="PS52016">
    <property type="entry name" value="TONB_DEPENDENT_REC_3"/>
    <property type="match status" value="1"/>
</dbReference>
<evidence type="ECO:0000256" key="6">
    <source>
        <dbReference type="ARBA" id="ARBA00023136"/>
    </source>
</evidence>
<name>A0A848GNJ6_9BACT</name>